<comment type="pathway">
    <text evidence="6">Carbohydrate degradation; glycolysis; D-glyceraldehyde 3-phosphate and glycerone phosphate from D-glucose: step 3/4.</text>
</comment>
<feature type="site" description="Important for catalytic activity and substrate specificity; stabilizes the transition state when the phosphoryl donor is PPi; prevents ATP from binding by mimicking the alpha-phosphate group of ATP" evidence="6">
    <location>
        <position position="151"/>
    </location>
</feature>
<evidence type="ECO:0000313" key="8">
    <source>
        <dbReference type="EMBL" id="EFC97154.1"/>
    </source>
</evidence>
<dbReference type="InterPro" id="IPR000023">
    <property type="entry name" value="Phosphofructokinase_dom"/>
</dbReference>
<evidence type="ECO:0000256" key="2">
    <source>
        <dbReference type="ARBA" id="ARBA00022679"/>
    </source>
</evidence>
<feature type="binding site" evidence="6">
    <location>
        <position position="281"/>
    </location>
    <ligand>
        <name>substrate</name>
    </ligand>
</feature>
<comment type="subcellular location">
    <subcellularLocation>
        <location evidence="6">Cytoplasm</location>
    </subcellularLocation>
</comment>
<comment type="caution">
    <text evidence="8">The sequence shown here is derived from an EMBL/GenBank/DDBJ whole genome shotgun (WGS) entry which is preliminary data.</text>
</comment>
<comment type="similarity">
    <text evidence="6">Belongs to the phosphofructokinase type A (PFKA) family. PPi-dependent PFK group II subfamily. Clade 'B2' sub-subfamily.</text>
</comment>
<dbReference type="InterPro" id="IPR022953">
    <property type="entry name" value="ATP_PFK"/>
</dbReference>
<sequence>MAESVKICLTLRDHEKQGLQSLRFYYRIGGASKKENIHMKKNAIVGQSGGPTAVINASLYGVIKEGINQEAIDHVYGMINGIEGYMSGTCMDLTADLTSDELELLKLTPAAYLGSCRYKLPEDLSSPFYPALFEKFRKMNIGYFFYIGGNDSMDTVSKLSRYASHHHSEIRFIGVPKTIDNDLVLTDHTPGYGSAAKYVADTVREIVLDSSVYQQKSVTIVELMGRHAGWVTAASALARKYEGDNPVLIYLPETHFDFEQFTEDVTAALSKNSTVVICISEGISDARGKFICEYADAARLDTFGHKMLTGSGKMLENFIRDKFGVKVRSIELNVNQRCSGMMASATDIEESVLAGREGVKAAVSGLTGRMISFLRNENGPYHLECGTVDVNEVCNREKLFPSEWMNSRGTDVTQAFLDYALPLIQGEVQRKTESGRPVYLYRKSLVQK</sequence>
<evidence type="ECO:0000256" key="3">
    <source>
        <dbReference type="ARBA" id="ARBA00022723"/>
    </source>
</evidence>
<keyword evidence="2 6" id="KW-0808">Transferase</keyword>
<proteinExistence type="inferred from homology"/>
<feature type="binding site" evidence="6">
    <location>
        <begin position="224"/>
        <end position="226"/>
    </location>
    <ligand>
        <name>substrate</name>
    </ligand>
</feature>
<dbReference type="Gene3D" id="3.40.50.460">
    <property type="entry name" value="Phosphofructokinase domain"/>
    <property type="match status" value="1"/>
</dbReference>
<name>D3ALZ9_9FIRM</name>
<feature type="site" description="Important for catalytic activity; stabilizes the transition state when the phosphoryl donor is PPi" evidence="6">
    <location>
        <position position="177"/>
    </location>
</feature>
<keyword evidence="5 6" id="KW-0460">Magnesium</keyword>
<dbReference type="UniPathway" id="UPA00109">
    <property type="reaction ID" value="UER00182"/>
</dbReference>
<keyword evidence="6" id="KW-0963">Cytoplasm</keyword>
<evidence type="ECO:0000256" key="5">
    <source>
        <dbReference type="ARBA" id="ARBA00022842"/>
    </source>
</evidence>
<dbReference type="Pfam" id="PF00365">
    <property type="entry name" value="PFK"/>
    <property type="match status" value="1"/>
</dbReference>
<dbReference type="SUPFAM" id="SSF53784">
    <property type="entry name" value="Phosphofructokinase"/>
    <property type="match status" value="1"/>
</dbReference>
<reference evidence="8 9" key="1">
    <citation type="submission" date="2010-01" db="EMBL/GenBank/DDBJ databases">
        <authorList>
            <person name="Weinstock G."/>
            <person name="Sodergren E."/>
            <person name="Clifton S."/>
            <person name="Fulton L."/>
            <person name="Fulton B."/>
            <person name="Courtney L."/>
            <person name="Fronick C."/>
            <person name="Harrison M."/>
            <person name="Strong C."/>
            <person name="Farmer C."/>
            <person name="Delahaunty K."/>
            <person name="Markovic C."/>
            <person name="Hall O."/>
            <person name="Minx P."/>
            <person name="Tomlinson C."/>
            <person name="Mitreva M."/>
            <person name="Nelson J."/>
            <person name="Hou S."/>
            <person name="Wollam A."/>
            <person name="Pepin K.H."/>
            <person name="Johnson M."/>
            <person name="Bhonagiri V."/>
            <person name="Nash W.E."/>
            <person name="Warren W."/>
            <person name="Chinwalla A."/>
            <person name="Mardis E.R."/>
            <person name="Wilson R.K."/>
        </authorList>
    </citation>
    <scope>NUCLEOTIDE SEQUENCE [LARGE SCALE GENOMIC DNA]</scope>
    <source>
        <strain evidence="8 9">DSM 13479</strain>
    </source>
</reference>
<gene>
    <name evidence="6" type="primary">pfp</name>
    <name evidence="8" type="ORF">CLOSTHATH_04645</name>
</gene>
<dbReference type="AlphaFoldDB" id="D3ALZ9"/>
<dbReference type="GO" id="GO:0003872">
    <property type="term" value="F:6-phosphofructokinase activity"/>
    <property type="evidence" value="ECO:0007669"/>
    <property type="project" value="UniProtKB-UniRule"/>
</dbReference>
<dbReference type="PIRSF" id="PIRSF036483">
    <property type="entry name" value="PFK_XF0274"/>
    <property type="match status" value="1"/>
</dbReference>
<evidence type="ECO:0000256" key="4">
    <source>
        <dbReference type="ARBA" id="ARBA00022777"/>
    </source>
</evidence>
<dbReference type="PANTHER" id="PTHR45770">
    <property type="entry name" value="ATP-DEPENDENT 6-PHOSPHOFRUCTOKINASE 1"/>
    <property type="match status" value="1"/>
</dbReference>
<keyword evidence="3 6" id="KW-0479">Metal-binding</keyword>
<dbReference type="HOGENOM" id="CLU_020655_1_1_9"/>
<evidence type="ECO:0000256" key="1">
    <source>
        <dbReference type="ARBA" id="ARBA00001946"/>
    </source>
</evidence>
<dbReference type="GO" id="GO:0006002">
    <property type="term" value="P:fructose 6-phosphate metabolic process"/>
    <property type="evidence" value="ECO:0007669"/>
    <property type="project" value="InterPro"/>
</dbReference>
<dbReference type="Proteomes" id="UP000004968">
    <property type="component" value="Unassembled WGS sequence"/>
</dbReference>
<protein>
    <recommendedName>
        <fullName evidence="6">Pyrophosphate--fructose 6-phosphate 1-phosphotransferase</fullName>
        <ecNumber evidence="6">2.7.1.90</ecNumber>
    </recommendedName>
    <alternativeName>
        <fullName evidence="6">6-phosphofructokinase, pyrophosphate dependent</fullName>
    </alternativeName>
    <alternativeName>
        <fullName evidence="6">PPi-dependent phosphofructokinase</fullName>
        <shortName evidence="6">PPi-PFK</shortName>
    </alternativeName>
    <alternativeName>
        <fullName evidence="6">Pyrophosphate-dependent 6-phosphofructose-1-kinase</fullName>
    </alternativeName>
</protein>
<comment type="cofactor">
    <cofactor evidence="1 6">
        <name>Mg(2+)</name>
        <dbReference type="ChEBI" id="CHEBI:18420"/>
    </cofactor>
</comment>
<dbReference type="EC" id="2.7.1.90" evidence="6"/>
<comment type="caution">
    <text evidence="6">Lacks conserved residue(s) required for the propagation of feature annotation.</text>
</comment>
<dbReference type="InterPro" id="IPR050929">
    <property type="entry name" value="PFKA"/>
</dbReference>
<dbReference type="GO" id="GO:0005737">
    <property type="term" value="C:cytoplasm"/>
    <property type="evidence" value="ECO:0007669"/>
    <property type="project" value="UniProtKB-SubCell"/>
</dbReference>
<dbReference type="PRINTS" id="PR00476">
    <property type="entry name" value="PHFRCTKINASE"/>
</dbReference>
<evidence type="ECO:0000256" key="6">
    <source>
        <dbReference type="HAMAP-Rule" id="MF_01978"/>
    </source>
</evidence>
<dbReference type="Gene3D" id="3.40.50.450">
    <property type="match status" value="1"/>
</dbReference>
<organism evidence="8 9">
    <name type="scientific">Hungatella hathewayi DSM 13479</name>
    <dbReference type="NCBI Taxonomy" id="566550"/>
    <lineage>
        <taxon>Bacteria</taxon>
        <taxon>Bacillati</taxon>
        <taxon>Bacillota</taxon>
        <taxon>Clostridia</taxon>
        <taxon>Lachnospirales</taxon>
        <taxon>Lachnospiraceae</taxon>
        <taxon>Hungatella</taxon>
    </lineage>
</organism>
<keyword evidence="4 6" id="KW-0418">Kinase</keyword>
<dbReference type="NCBIfam" id="NF010675">
    <property type="entry name" value="PRK14072.1"/>
    <property type="match status" value="1"/>
</dbReference>
<feature type="binding site" evidence="6">
    <location>
        <position position="50"/>
    </location>
    <ligand>
        <name>diphosphate</name>
        <dbReference type="ChEBI" id="CHEBI:33019"/>
    </ligand>
</feature>
<evidence type="ECO:0000313" key="9">
    <source>
        <dbReference type="Proteomes" id="UP000004968"/>
    </source>
</evidence>
<feature type="domain" description="Phosphofructokinase" evidence="7">
    <location>
        <begin position="44"/>
        <end position="327"/>
    </location>
</feature>
<evidence type="ECO:0000259" key="7">
    <source>
        <dbReference type="Pfam" id="PF00365"/>
    </source>
</evidence>
<comment type="activity regulation">
    <text evidence="6">Non-allosteric.</text>
</comment>
<comment type="catalytic activity">
    <reaction evidence="6">
        <text>beta-D-fructose 6-phosphate + diphosphate = beta-D-fructose 1,6-bisphosphate + phosphate + H(+)</text>
        <dbReference type="Rhea" id="RHEA:13613"/>
        <dbReference type="ChEBI" id="CHEBI:15378"/>
        <dbReference type="ChEBI" id="CHEBI:32966"/>
        <dbReference type="ChEBI" id="CHEBI:33019"/>
        <dbReference type="ChEBI" id="CHEBI:43474"/>
        <dbReference type="ChEBI" id="CHEBI:57634"/>
        <dbReference type="EC" id="2.7.1.90"/>
    </reaction>
</comment>
<dbReference type="GO" id="GO:0046872">
    <property type="term" value="F:metal ion binding"/>
    <property type="evidence" value="ECO:0007669"/>
    <property type="project" value="UniProtKB-KW"/>
</dbReference>
<keyword evidence="6" id="KW-0324">Glycolysis</keyword>
<comment type="subunit">
    <text evidence="6">Homodimer.</text>
</comment>
<feature type="active site" description="Proton acceptor" evidence="6">
    <location>
        <position position="180"/>
    </location>
</feature>
<feature type="binding site" evidence="6">
    <location>
        <position position="150"/>
    </location>
    <ligand>
        <name>Mg(2+)</name>
        <dbReference type="ChEBI" id="CHEBI:18420"/>
        <note>catalytic</note>
    </ligand>
</feature>
<dbReference type="InterPro" id="IPR011404">
    <property type="entry name" value="PPi-PFK"/>
</dbReference>
<dbReference type="GO" id="GO:0047334">
    <property type="term" value="F:diphosphate-fructose-6-phosphate 1-phosphotransferase activity"/>
    <property type="evidence" value="ECO:0007669"/>
    <property type="project" value="UniProtKB-EC"/>
</dbReference>
<comment type="function">
    <text evidence="6">Catalyzes the phosphorylation of D-fructose 6-phosphate, the first committing step of glycolysis. Uses inorganic phosphate (PPi) as phosphoryl donor instead of ATP like common ATP-dependent phosphofructokinases (ATP-PFKs), which renders the reaction reversible, and can thus function both in glycolysis and gluconeogenesis. Consistently, PPi-PFK can replace the enzymes of both the forward (ATP-PFK) and reverse (fructose-bisphosphatase (FBPase)) reactions.</text>
</comment>
<accession>D3ALZ9</accession>
<dbReference type="HAMAP" id="MF_01978">
    <property type="entry name" value="Phosphofructokinase_II_B2"/>
    <property type="match status" value="1"/>
</dbReference>
<dbReference type="EMBL" id="ACIO01000430">
    <property type="protein sequence ID" value="EFC97154.1"/>
    <property type="molecule type" value="Genomic_DNA"/>
</dbReference>
<dbReference type="InterPro" id="IPR035966">
    <property type="entry name" value="PKF_sf"/>
</dbReference>
<feature type="binding site" evidence="6">
    <location>
        <begin position="178"/>
        <end position="180"/>
    </location>
    <ligand>
        <name>substrate</name>
    </ligand>
</feature>